<reference evidence="1" key="1">
    <citation type="submission" date="2022-08" db="EMBL/GenBank/DDBJ databases">
        <authorList>
            <person name="Giroux E."/>
            <person name="Giroux E."/>
        </authorList>
    </citation>
    <scope>NUCLEOTIDE SEQUENCE</scope>
    <source>
        <strain evidence="1">H1091258</strain>
    </source>
</reference>
<dbReference type="Proteomes" id="UP001152533">
    <property type="component" value="Unassembled WGS sequence"/>
</dbReference>
<keyword evidence="2" id="KW-1185">Reference proteome</keyword>
<dbReference type="EMBL" id="CAMGZC010001310">
    <property type="protein sequence ID" value="CAI0652317.1"/>
    <property type="molecule type" value="Genomic_DNA"/>
</dbReference>
<protein>
    <submittedName>
        <fullName evidence="1">Uncharacterized protein</fullName>
    </submittedName>
</protein>
<feature type="non-terminal residue" evidence="1">
    <location>
        <position position="219"/>
    </location>
</feature>
<accession>A0A9W4WDM3</accession>
<comment type="caution">
    <text evidence="1">The sequence shown here is derived from an EMBL/GenBank/DDBJ whole genome shotgun (WGS) entry which is preliminary data.</text>
</comment>
<dbReference type="AlphaFoldDB" id="A0A9W4WDM3"/>
<name>A0A9W4WDM3_9PEZI</name>
<sequence>MPHEPINVANLIDLDVDPSLEWNPAYVPPILPKRSSFFSSGSGYLVTHPSTGGIVMMSPSAVDLAYLELPRTHDTTRSTPDVEDDLAVRMLGLGATWWPNWVTYSRHKARIDDDVIYDFHFPPKTYVGYPSTGGVWVMQFSPDQNWFDSLGQYGKQRTWPEMPLDFHVRMGMVLSMDEKCEAIRDFGGVFWEKVAECGLVAKDLDEGREKWRGFEGHLR</sequence>
<evidence type="ECO:0000313" key="1">
    <source>
        <dbReference type="EMBL" id="CAI0652317.1"/>
    </source>
</evidence>
<evidence type="ECO:0000313" key="2">
    <source>
        <dbReference type="Proteomes" id="UP001152533"/>
    </source>
</evidence>
<gene>
    <name evidence="1" type="ORF">CGXH109_LOCUS115828</name>
</gene>
<organism evidence="1 2">
    <name type="scientific">Colletotrichum noveboracense</name>
    <dbReference type="NCBI Taxonomy" id="2664923"/>
    <lineage>
        <taxon>Eukaryota</taxon>
        <taxon>Fungi</taxon>
        <taxon>Dikarya</taxon>
        <taxon>Ascomycota</taxon>
        <taxon>Pezizomycotina</taxon>
        <taxon>Sordariomycetes</taxon>
        <taxon>Hypocreomycetidae</taxon>
        <taxon>Glomerellales</taxon>
        <taxon>Glomerellaceae</taxon>
        <taxon>Colletotrichum</taxon>
        <taxon>Colletotrichum gloeosporioides species complex</taxon>
    </lineage>
</organism>
<proteinExistence type="predicted"/>